<dbReference type="SUPFAM" id="SSF48498">
    <property type="entry name" value="Tetracyclin repressor-like, C-terminal domain"/>
    <property type="match status" value="1"/>
</dbReference>
<accession>A0A240EE73</accession>
<dbReference type="Pfam" id="PF16925">
    <property type="entry name" value="TetR_C_13"/>
    <property type="match status" value="1"/>
</dbReference>
<organism evidence="6 7">
    <name type="scientific">Acinetobacter puyangensis</name>
    <dbReference type="NCBI Taxonomy" id="1096779"/>
    <lineage>
        <taxon>Bacteria</taxon>
        <taxon>Pseudomonadati</taxon>
        <taxon>Pseudomonadota</taxon>
        <taxon>Gammaproteobacteria</taxon>
        <taxon>Moraxellales</taxon>
        <taxon>Moraxellaceae</taxon>
        <taxon>Acinetobacter</taxon>
    </lineage>
</organism>
<keyword evidence="7" id="KW-1185">Reference proteome</keyword>
<dbReference type="Pfam" id="PF00440">
    <property type="entry name" value="TetR_N"/>
    <property type="match status" value="1"/>
</dbReference>
<feature type="domain" description="HTH tetR-type" evidence="5">
    <location>
        <begin position="10"/>
        <end position="70"/>
    </location>
</feature>
<sequence>MTTLQAKKSEEKRLHILDSSFELVLHKGFAGVGLQEILKNCGVPKGSFYHYFESKEAFGCALLQHYIANYQQRLNLLWDNTDSAQHKILRYFNMWIEDEAIKGGWAEHCLIVKLAAEVADLSEDMRLIMDAGVKRLIEQIALLIQHGEQDGSIHVEADAAAMAQVLYQMWLGAALLYKLQKDKTPLYQALQATEFMLNRKTENRF</sequence>
<dbReference type="RefSeq" id="WP_097080548.1">
    <property type="nucleotide sequence ID" value="NZ_BAABHT010000014.1"/>
</dbReference>
<gene>
    <name evidence="6" type="ORF">SAMN05421731_1281</name>
</gene>
<dbReference type="InterPro" id="IPR011075">
    <property type="entry name" value="TetR_C"/>
</dbReference>
<keyword evidence="2 4" id="KW-0238">DNA-binding</keyword>
<name>A0A240EE73_9GAMM</name>
<evidence type="ECO:0000256" key="3">
    <source>
        <dbReference type="ARBA" id="ARBA00023163"/>
    </source>
</evidence>
<dbReference type="InterPro" id="IPR009057">
    <property type="entry name" value="Homeodomain-like_sf"/>
</dbReference>
<dbReference type="InterPro" id="IPR036271">
    <property type="entry name" value="Tet_transcr_reg_TetR-rel_C_sf"/>
</dbReference>
<proteinExistence type="predicted"/>
<dbReference type="Proteomes" id="UP000219042">
    <property type="component" value="Unassembled WGS sequence"/>
</dbReference>
<dbReference type="EMBL" id="OANT01000028">
    <property type="protein sequence ID" value="SNX46984.1"/>
    <property type="molecule type" value="Genomic_DNA"/>
</dbReference>
<dbReference type="SUPFAM" id="SSF46689">
    <property type="entry name" value="Homeodomain-like"/>
    <property type="match status" value="1"/>
</dbReference>
<evidence type="ECO:0000256" key="4">
    <source>
        <dbReference type="PROSITE-ProRule" id="PRU00335"/>
    </source>
</evidence>
<evidence type="ECO:0000313" key="7">
    <source>
        <dbReference type="Proteomes" id="UP000219042"/>
    </source>
</evidence>
<evidence type="ECO:0000313" key="6">
    <source>
        <dbReference type="EMBL" id="SNX46984.1"/>
    </source>
</evidence>
<dbReference type="GO" id="GO:0003677">
    <property type="term" value="F:DNA binding"/>
    <property type="evidence" value="ECO:0007669"/>
    <property type="project" value="UniProtKB-UniRule"/>
</dbReference>
<feature type="DNA-binding region" description="H-T-H motif" evidence="4">
    <location>
        <begin position="33"/>
        <end position="52"/>
    </location>
</feature>
<dbReference type="PANTHER" id="PTHR47506:SF6">
    <property type="entry name" value="HTH-TYPE TRANSCRIPTIONAL REPRESSOR NEMR"/>
    <property type="match status" value="1"/>
</dbReference>
<reference evidence="7" key="1">
    <citation type="submission" date="2016-09" db="EMBL/GenBank/DDBJ databases">
        <authorList>
            <person name="Varghese N."/>
            <person name="Submissions S."/>
        </authorList>
    </citation>
    <scope>NUCLEOTIDE SEQUENCE [LARGE SCALE GENOMIC DNA]</scope>
    <source>
        <strain evidence="7">ANC 4466</strain>
    </source>
</reference>
<dbReference type="AlphaFoldDB" id="A0A240EE73"/>
<evidence type="ECO:0000259" key="5">
    <source>
        <dbReference type="PROSITE" id="PS50977"/>
    </source>
</evidence>
<protein>
    <submittedName>
        <fullName evidence="6">Transcriptional regulator, TetR family</fullName>
    </submittedName>
</protein>
<evidence type="ECO:0000256" key="2">
    <source>
        <dbReference type="ARBA" id="ARBA00023125"/>
    </source>
</evidence>
<dbReference type="Gene3D" id="1.10.357.10">
    <property type="entry name" value="Tetracycline Repressor, domain 2"/>
    <property type="match status" value="1"/>
</dbReference>
<dbReference type="InterPro" id="IPR001647">
    <property type="entry name" value="HTH_TetR"/>
</dbReference>
<evidence type="ECO:0000256" key="1">
    <source>
        <dbReference type="ARBA" id="ARBA00023015"/>
    </source>
</evidence>
<keyword evidence="1" id="KW-0805">Transcription regulation</keyword>
<dbReference type="PRINTS" id="PR00455">
    <property type="entry name" value="HTHTETR"/>
</dbReference>
<dbReference type="OrthoDB" id="4541465at2"/>
<keyword evidence="3" id="KW-0804">Transcription</keyword>
<dbReference type="PROSITE" id="PS50977">
    <property type="entry name" value="HTH_TETR_2"/>
    <property type="match status" value="1"/>
</dbReference>
<dbReference type="PANTHER" id="PTHR47506">
    <property type="entry name" value="TRANSCRIPTIONAL REGULATORY PROTEIN"/>
    <property type="match status" value="1"/>
</dbReference>